<dbReference type="InterPro" id="IPR046202">
    <property type="entry name" value="DUF6235"/>
</dbReference>
<dbReference type="AlphaFoldDB" id="A0A7Z1AZE6"/>
<evidence type="ECO:0000313" key="1">
    <source>
        <dbReference type="EMBL" id="OLF12997.1"/>
    </source>
</evidence>
<sequence length="108" mass="12482">MQNEPNQVNHPTCFRLETGIEVIERWAETASQARRNVVYEALFAMVDRSLFNRYRVVDDYRRPNEFFVIVKDDLAMKIRVNCYDSFGVVGIGPCGRLSDLQSAPWHAA</sequence>
<evidence type="ECO:0000313" key="2">
    <source>
        <dbReference type="Proteomes" id="UP000185696"/>
    </source>
</evidence>
<dbReference type="OrthoDB" id="3625242at2"/>
<name>A0A7Z1AZE6_9PSEU</name>
<dbReference type="EMBL" id="MSIF01000002">
    <property type="protein sequence ID" value="OLF12997.1"/>
    <property type="molecule type" value="Genomic_DNA"/>
</dbReference>
<accession>A0A7Z1AZE6</accession>
<dbReference type="Pfam" id="PF19748">
    <property type="entry name" value="DUF6235"/>
    <property type="match status" value="1"/>
</dbReference>
<dbReference type="Proteomes" id="UP000185696">
    <property type="component" value="Unassembled WGS sequence"/>
</dbReference>
<comment type="caution">
    <text evidence="1">The sequence shown here is derived from an EMBL/GenBank/DDBJ whole genome shotgun (WGS) entry which is preliminary data.</text>
</comment>
<organism evidence="1 2">
    <name type="scientific">Actinophytocola xinjiangensis</name>
    <dbReference type="NCBI Taxonomy" id="485602"/>
    <lineage>
        <taxon>Bacteria</taxon>
        <taxon>Bacillati</taxon>
        <taxon>Actinomycetota</taxon>
        <taxon>Actinomycetes</taxon>
        <taxon>Pseudonocardiales</taxon>
        <taxon>Pseudonocardiaceae</taxon>
    </lineage>
</organism>
<reference evidence="1 2" key="1">
    <citation type="submission" date="2016-12" db="EMBL/GenBank/DDBJ databases">
        <title>The draft genome sequence of Actinophytocola xinjiangensis.</title>
        <authorList>
            <person name="Wang W."/>
            <person name="Yuan L."/>
        </authorList>
    </citation>
    <scope>NUCLEOTIDE SEQUENCE [LARGE SCALE GENOMIC DNA]</scope>
    <source>
        <strain evidence="1 2">CGMCC 4.4663</strain>
    </source>
</reference>
<protein>
    <submittedName>
        <fullName evidence="1">Uncharacterized protein</fullName>
    </submittedName>
</protein>
<gene>
    <name evidence="1" type="ORF">BLA60_07055</name>
</gene>
<keyword evidence="2" id="KW-1185">Reference proteome</keyword>
<proteinExistence type="predicted"/>
<dbReference type="RefSeq" id="WP_075131906.1">
    <property type="nucleotide sequence ID" value="NZ_MSIF01000002.1"/>
</dbReference>